<gene>
    <name evidence="2" type="ORF">HH214_19510</name>
</gene>
<feature type="transmembrane region" description="Helical" evidence="1">
    <location>
        <begin position="7"/>
        <end position="25"/>
    </location>
</feature>
<dbReference type="KEGG" id="mrob:HH214_19510"/>
<feature type="transmembrane region" description="Helical" evidence="1">
    <location>
        <begin position="48"/>
        <end position="67"/>
    </location>
</feature>
<dbReference type="Proteomes" id="UP000503278">
    <property type="component" value="Chromosome"/>
</dbReference>
<name>A0A7L5E6E5_9SPHI</name>
<reference evidence="2 3" key="1">
    <citation type="submission" date="2020-04" db="EMBL/GenBank/DDBJ databases">
        <title>Genome sequencing of novel species.</title>
        <authorList>
            <person name="Heo J."/>
            <person name="Kim S.-J."/>
            <person name="Kim J.-S."/>
            <person name="Hong S.-B."/>
            <person name="Kwon S.-W."/>
        </authorList>
    </citation>
    <scope>NUCLEOTIDE SEQUENCE [LARGE SCALE GENOMIC DNA]</scope>
    <source>
        <strain evidence="2 3">F39-2</strain>
    </source>
</reference>
<evidence type="ECO:0000313" key="3">
    <source>
        <dbReference type="Proteomes" id="UP000503278"/>
    </source>
</evidence>
<dbReference type="AlphaFoldDB" id="A0A7L5E6E5"/>
<accession>A0A7L5E6E5</accession>
<proteinExistence type="predicted"/>
<keyword evidence="1" id="KW-0812">Transmembrane</keyword>
<protein>
    <recommendedName>
        <fullName evidence="4">DUF3185 domain-containing protein</fullName>
    </recommendedName>
</protein>
<evidence type="ECO:0008006" key="4">
    <source>
        <dbReference type="Google" id="ProtNLM"/>
    </source>
</evidence>
<keyword evidence="1" id="KW-1133">Transmembrane helix</keyword>
<dbReference type="RefSeq" id="WP_169610500.1">
    <property type="nucleotide sequence ID" value="NZ_CP051682.1"/>
</dbReference>
<evidence type="ECO:0000313" key="2">
    <source>
        <dbReference type="EMBL" id="QJD97909.1"/>
    </source>
</evidence>
<evidence type="ECO:0000256" key="1">
    <source>
        <dbReference type="SAM" id="Phobius"/>
    </source>
</evidence>
<keyword evidence="3" id="KW-1185">Reference proteome</keyword>
<organism evidence="2 3">
    <name type="scientific">Mucilaginibacter robiniae</name>
    <dbReference type="NCBI Taxonomy" id="2728022"/>
    <lineage>
        <taxon>Bacteria</taxon>
        <taxon>Pseudomonadati</taxon>
        <taxon>Bacteroidota</taxon>
        <taxon>Sphingobacteriia</taxon>
        <taxon>Sphingobacteriales</taxon>
        <taxon>Sphingobacteriaceae</taxon>
        <taxon>Mucilaginibacter</taxon>
    </lineage>
</organism>
<dbReference type="EMBL" id="CP051682">
    <property type="protein sequence ID" value="QJD97909.1"/>
    <property type="molecule type" value="Genomic_DNA"/>
</dbReference>
<keyword evidence="1" id="KW-0472">Membrane</keyword>
<sequence length="71" mass="7613">MNRPFGIILIVVGIAMLVWTGFTYTKREKIIDAGPIQVSADKEKSVNWPPYAGGILIIGGAILLATVKKSA</sequence>